<sequence length="137" mass="14496">MLEHPEGFGRIVPAHHLGRIEDVAQLVAGQAVEAGVGGVQLGAQYGTALRVPGEGWAGVAEVGRPGLKVVGCVAQFQNAGNDVGEIGGGVAVGRKNRELLVVYRSFCKFQFARCLLGGERRRIAPEVPAQQAARWRV</sequence>
<name>A0ABZ2F4Z8_METCP</name>
<dbReference type="RefSeq" id="WP_198322398.1">
    <property type="nucleotide sequence ID" value="NZ_CP104311.1"/>
</dbReference>
<dbReference type="Proteomes" id="UP001359308">
    <property type="component" value="Chromosome"/>
</dbReference>
<proteinExistence type="predicted"/>
<reference evidence="1 2" key="1">
    <citation type="submission" date="2022-09" db="EMBL/GenBank/DDBJ databases">
        <authorList>
            <person name="Giprobiosintez L."/>
        </authorList>
    </citation>
    <scope>NUCLEOTIDE SEQUENCE [LARGE SCALE GENOMIC DNA]</scope>
    <source>
        <strain evidence="2">VKPM-B-12549 (GBS-15)</strain>
    </source>
</reference>
<gene>
    <name evidence="1" type="ORF">N4J17_00790</name>
</gene>
<evidence type="ECO:0000313" key="1">
    <source>
        <dbReference type="EMBL" id="WWF02196.1"/>
    </source>
</evidence>
<protein>
    <submittedName>
        <fullName evidence="1">Uncharacterized protein</fullName>
    </submittedName>
</protein>
<evidence type="ECO:0000313" key="2">
    <source>
        <dbReference type="Proteomes" id="UP001359308"/>
    </source>
</evidence>
<organism evidence="1 2">
    <name type="scientific">Methylococcus capsulatus</name>
    <dbReference type="NCBI Taxonomy" id="414"/>
    <lineage>
        <taxon>Bacteria</taxon>
        <taxon>Pseudomonadati</taxon>
        <taxon>Pseudomonadota</taxon>
        <taxon>Gammaproteobacteria</taxon>
        <taxon>Methylococcales</taxon>
        <taxon>Methylococcaceae</taxon>
        <taxon>Methylococcus</taxon>
    </lineage>
</organism>
<keyword evidence="2" id="KW-1185">Reference proteome</keyword>
<dbReference type="EMBL" id="CP104311">
    <property type="protein sequence ID" value="WWF02196.1"/>
    <property type="molecule type" value="Genomic_DNA"/>
</dbReference>
<accession>A0ABZ2F4Z8</accession>